<evidence type="ECO:0000313" key="2">
    <source>
        <dbReference type="EMBL" id="GAD82888.1"/>
    </source>
</evidence>
<organism evidence="2 3">
    <name type="scientific">Nocardia asteroides NBRC 15531</name>
    <dbReference type="NCBI Taxonomy" id="1110697"/>
    <lineage>
        <taxon>Bacteria</taxon>
        <taxon>Bacillati</taxon>
        <taxon>Actinomycetota</taxon>
        <taxon>Actinomycetes</taxon>
        <taxon>Mycobacteriales</taxon>
        <taxon>Nocardiaceae</taxon>
        <taxon>Nocardia</taxon>
    </lineage>
</organism>
<dbReference type="RefSeq" id="WP_019044882.1">
    <property type="nucleotide sequence ID" value="NZ_BAFO02000013.1"/>
</dbReference>
<dbReference type="EMBL" id="BAFO02000013">
    <property type="protein sequence ID" value="GAD82888.1"/>
    <property type="molecule type" value="Genomic_DNA"/>
</dbReference>
<protein>
    <submittedName>
        <fullName evidence="2">Uncharacterized protein</fullName>
    </submittedName>
</protein>
<name>U5E8T4_NOCAS</name>
<sequence length="437" mass="46690">MVDLAKTDANPLAEEEDPSLAVVVEPEGLLVAGDPEAVESYLERLKSHGVELYHIAGVTPGSATGAASLSAGLGVLRAQHGTFVKLRPQDAAKMSKFGVMPGNGGYHRMSLTDGAGKIRAQLQWKPVSLAGTKALSLQMTIATVALQTAIAEATAAVERVEGKVEQVLDLVKASTSGDVLGQHAALIRIVRAFDESGVFPAADWDAIASLGPAAEVVVERLRAHIRSTLDGFDAGKPVQQRAEYLRDALEANRLGAALDLLVVAEDSLYQWQRLRIERVRNTEPQLLEPVIDGARAMLAEHLAADGRLLLQAREQLAHYAAIRPLEIARKISGSRLKRDMAQLKADLDGFAAARRSQVAGWQEHEDPRIGDALAEIGNRFKAFGDSVRELGARGVDSGAAGVGIVGRKAWEAAERRRNRRQGGDAADQDASEPMAAD</sequence>
<comment type="caution">
    <text evidence="2">The sequence shown here is derived from an EMBL/GenBank/DDBJ whole genome shotgun (WGS) entry which is preliminary data.</text>
</comment>
<dbReference type="Proteomes" id="UP000017048">
    <property type="component" value="Unassembled WGS sequence"/>
</dbReference>
<dbReference type="STRING" id="1824.SAMN05444423_103552"/>
<accession>U5E8T4</accession>
<dbReference type="GeneID" id="91514987"/>
<dbReference type="eggNOG" id="ENOG502ZUJC">
    <property type="taxonomic scope" value="Bacteria"/>
</dbReference>
<keyword evidence="3" id="KW-1185">Reference proteome</keyword>
<reference evidence="2 3" key="1">
    <citation type="journal article" date="2014" name="BMC Genomics">
        <title>Genome based analysis of type-I polyketide synthase and nonribosomal peptide synthetase gene clusters in seven strains of five representative Nocardia species.</title>
        <authorList>
            <person name="Komaki H."/>
            <person name="Ichikawa N."/>
            <person name="Hosoyama A."/>
            <person name="Takahashi-Nakaguchi A."/>
            <person name="Matsuzawa T."/>
            <person name="Suzuki K."/>
            <person name="Fujita N."/>
            <person name="Gonoi T."/>
        </authorList>
    </citation>
    <scope>NUCLEOTIDE SEQUENCE [LARGE SCALE GENOMIC DNA]</scope>
    <source>
        <strain evidence="2 3">NBRC 15531</strain>
    </source>
</reference>
<proteinExistence type="predicted"/>
<dbReference type="AlphaFoldDB" id="U5E8T4"/>
<gene>
    <name evidence="2" type="ORF">NCAST_13_01630</name>
</gene>
<feature type="region of interest" description="Disordered" evidence="1">
    <location>
        <begin position="413"/>
        <end position="437"/>
    </location>
</feature>
<evidence type="ECO:0000313" key="3">
    <source>
        <dbReference type="Proteomes" id="UP000017048"/>
    </source>
</evidence>
<evidence type="ECO:0000256" key="1">
    <source>
        <dbReference type="SAM" id="MobiDB-lite"/>
    </source>
</evidence>